<feature type="domain" description="Survival protein SurE-like phosphatase/nucleotidase" evidence="2">
    <location>
        <begin position="13"/>
        <end position="301"/>
    </location>
</feature>
<evidence type="ECO:0000259" key="2">
    <source>
        <dbReference type="Pfam" id="PF01975"/>
    </source>
</evidence>
<accession>A0AAN6GE81</accession>
<dbReference type="GO" id="GO:0000932">
    <property type="term" value="C:P-body"/>
    <property type="evidence" value="ECO:0007669"/>
    <property type="project" value="TreeGrafter"/>
</dbReference>
<dbReference type="InterPro" id="IPR027746">
    <property type="entry name" value="TTL"/>
</dbReference>
<dbReference type="Pfam" id="PF01975">
    <property type="entry name" value="SurE"/>
    <property type="match status" value="1"/>
</dbReference>
<dbReference type="InterPro" id="IPR002828">
    <property type="entry name" value="SurE-like_Pase/nucleotidase"/>
</dbReference>
<dbReference type="InterPro" id="IPR036523">
    <property type="entry name" value="SurE-like_sf"/>
</dbReference>
<keyword evidence="4" id="KW-1185">Reference proteome</keyword>
<dbReference type="EMBL" id="JAPDMQ010000119">
    <property type="protein sequence ID" value="KAK0534290.1"/>
    <property type="molecule type" value="Genomic_DNA"/>
</dbReference>
<feature type="compositionally biased region" description="Low complexity" evidence="1">
    <location>
        <begin position="212"/>
        <end position="228"/>
    </location>
</feature>
<comment type="caution">
    <text evidence="3">The sequence shown here is derived from an EMBL/GenBank/DDBJ whole genome shotgun (WGS) entry which is preliminary data.</text>
</comment>
<dbReference type="AlphaFoldDB" id="A0AAN6GE81"/>
<dbReference type="SUPFAM" id="SSF64167">
    <property type="entry name" value="SurE-like"/>
    <property type="match status" value="1"/>
</dbReference>
<dbReference type="Gene3D" id="3.40.1210.10">
    <property type="entry name" value="Survival protein SurE-like phosphatase/nucleotidase"/>
    <property type="match status" value="1"/>
</dbReference>
<name>A0AAN6GE81_9BASI</name>
<dbReference type="GO" id="GO:0016787">
    <property type="term" value="F:hydrolase activity"/>
    <property type="evidence" value="ECO:0007669"/>
    <property type="project" value="InterPro"/>
</dbReference>
<organism evidence="3 4">
    <name type="scientific">Tilletia horrida</name>
    <dbReference type="NCBI Taxonomy" id="155126"/>
    <lineage>
        <taxon>Eukaryota</taxon>
        <taxon>Fungi</taxon>
        <taxon>Dikarya</taxon>
        <taxon>Basidiomycota</taxon>
        <taxon>Ustilaginomycotina</taxon>
        <taxon>Exobasidiomycetes</taxon>
        <taxon>Tilletiales</taxon>
        <taxon>Tilletiaceae</taxon>
        <taxon>Tilletia</taxon>
    </lineage>
</organism>
<feature type="region of interest" description="Disordered" evidence="1">
    <location>
        <begin position="201"/>
        <end position="244"/>
    </location>
</feature>
<feature type="region of interest" description="Disordered" evidence="1">
    <location>
        <begin position="1"/>
        <end position="25"/>
    </location>
</feature>
<proteinExistence type="predicted"/>
<dbReference type="PANTHER" id="PTHR47551:SF1">
    <property type="entry name" value="TUBULIN--TYROSINE LIGASE PBY1-RELATED"/>
    <property type="match status" value="1"/>
</dbReference>
<dbReference type="PANTHER" id="PTHR47551">
    <property type="entry name" value="TUBULIN--TYROSINE LIGASE PBY1-RELATED"/>
    <property type="match status" value="1"/>
</dbReference>
<gene>
    <name evidence="3" type="ORF">OC842_002696</name>
</gene>
<evidence type="ECO:0000256" key="1">
    <source>
        <dbReference type="SAM" id="MobiDB-lite"/>
    </source>
</evidence>
<protein>
    <recommendedName>
        <fullName evidence="2">Survival protein SurE-like phosphatase/nucleotidase domain-containing protein</fullName>
    </recommendedName>
</protein>
<dbReference type="Proteomes" id="UP001176521">
    <property type="component" value="Unassembled WGS sequence"/>
</dbReference>
<evidence type="ECO:0000313" key="4">
    <source>
        <dbReference type="Proteomes" id="UP001176521"/>
    </source>
</evidence>
<reference evidence="3" key="1">
    <citation type="journal article" date="2023" name="PhytoFront">
        <title>Draft Genome Resources of Seven Strains of Tilletia horrida, Causal Agent of Kernel Smut of Rice.</title>
        <authorList>
            <person name="Khanal S."/>
            <person name="Antony Babu S."/>
            <person name="Zhou X.G."/>
        </authorList>
    </citation>
    <scope>NUCLEOTIDE SEQUENCE</scope>
    <source>
        <strain evidence="3">TX3</strain>
    </source>
</reference>
<evidence type="ECO:0000313" key="3">
    <source>
        <dbReference type="EMBL" id="KAK0534290.1"/>
    </source>
</evidence>
<sequence>MAAPTASKRRPRVLLVNDDGPPSSTSPHVLPLYEAFRALGWDVTVVLPSGQRSWGSMAFSIKGNLPVWYYYPLARNHHGAHPDTATSWSAERRQVQHERGEIGEWVLIDGSPTTATNVGLFNADLLFGADSHPVQRNLSATPPQPPFASFADLVVSGPNFGRNTGTAFALSSGTLGAALSGSLAGVKSIAVSYGHFAGNSGPQRPAFPPPTSSSSSSSTSTTNPANTTEPVQTDPSAGHIVRSPPAPEHVEQLATDLTVRIVQRLWDEWEDGVQCYSVNVPLSWTLEEPKIYWTRMWENLYPRLFKQVTADELATAEARGQPIVRSERDSTRPQPKLHLTFAPPMGCMLAPEALPEGTDIWALMNGWVSVVRLCANYAHVDGPASSSASAQKLEQAWTDAAVVADGAPQRAAPGTRWML</sequence>